<keyword evidence="6" id="KW-0862">Zinc</keyword>
<reference evidence="11" key="1">
    <citation type="journal article" date="2020" name="Stud. Mycol.">
        <title>101 Dothideomycetes genomes: a test case for predicting lifestyles and emergence of pathogens.</title>
        <authorList>
            <person name="Haridas S."/>
            <person name="Albert R."/>
            <person name="Binder M."/>
            <person name="Bloem J."/>
            <person name="Labutti K."/>
            <person name="Salamov A."/>
            <person name="Andreopoulos B."/>
            <person name="Baker S."/>
            <person name="Barry K."/>
            <person name="Bills G."/>
            <person name="Bluhm B."/>
            <person name="Cannon C."/>
            <person name="Castanera R."/>
            <person name="Culley D."/>
            <person name="Daum C."/>
            <person name="Ezra D."/>
            <person name="Gonzalez J."/>
            <person name="Henrissat B."/>
            <person name="Kuo A."/>
            <person name="Liang C."/>
            <person name="Lipzen A."/>
            <person name="Lutzoni F."/>
            <person name="Magnuson J."/>
            <person name="Mondo S."/>
            <person name="Nolan M."/>
            <person name="Ohm R."/>
            <person name="Pangilinan J."/>
            <person name="Park H.-J."/>
            <person name="Ramirez L."/>
            <person name="Alfaro M."/>
            <person name="Sun H."/>
            <person name="Tritt A."/>
            <person name="Yoshinaga Y."/>
            <person name="Zwiers L.-H."/>
            <person name="Turgeon B."/>
            <person name="Goodwin S."/>
            <person name="Spatafora J."/>
            <person name="Crous P."/>
            <person name="Grigoriev I."/>
        </authorList>
    </citation>
    <scope>NUCLEOTIDE SEQUENCE</scope>
    <source>
        <strain evidence="11">Tuck. ex Michener</strain>
    </source>
</reference>
<dbReference type="Pfam" id="PF05572">
    <property type="entry name" value="Peptidase_M43"/>
    <property type="match status" value="1"/>
</dbReference>
<keyword evidence="2" id="KW-0645">Protease</keyword>
<dbReference type="Proteomes" id="UP000800092">
    <property type="component" value="Unassembled WGS sequence"/>
</dbReference>
<dbReference type="EMBL" id="ML991776">
    <property type="protein sequence ID" value="KAF2238393.1"/>
    <property type="molecule type" value="Genomic_DNA"/>
</dbReference>
<keyword evidence="7" id="KW-0482">Metalloprotease</keyword>
<evidence type="ECO:0000256" key="9">
    <source>
        <dbReference type="SAM" id="MobiDB-lite"/>
    </source>
</evidence>
<evidence type="ECO:0000313" key="11">
    <source>
        <dbReference type="EMBL" id="KAF2238393.1"/>
    </source>
</evidence>
<comment type="similarity">
    <text evidence="1">Belongs to the peptidase M43B family.</text>
</comment>
<proteinExistence type="inferred from homology"/>
<evidence type="ECO:0000256" key="5">
    <source>
        <dbReference type="ARBA" id="ARBA00022801"/>
    </source>
</evidence>
<keyword evidence="5" id="KW-0378">Hydrolase</keyword>
<dbReference type="GO" id="GO:0046872">
    <property type="term" value="F:metal ion binding"/>
    <property type="evidence" value="ECO:0007669"/>
    <property type="project" value="UniProtKB-KW"/>
</dbReference>
<dbReference type="PANTHER" id="PTHR47466">
    <property type="match status" value="1"/>
</dbReference>
<evidence type="ECO:0000256" key="3">
    <source>
        <dbReference type="ARBA" id="ARBA00022723"/>
    </source>
</evidence>
<dbReference type="CDD" id="cd04275">
    <property type="entry name" value="ZnMc_pappalysin_like"/>
    <property type="match status" value="1"/>
</dbReference>
<evidence type="ECO:0000256" key="8">
    <source>
        <dbReference type="ARBA" id="ARBA00023157"/>
    </source>
</evidence>
<dbReference type="GO" id="GO:0006508">
    <property type="term" value="P:proteolysis"/>
    <property type="evidence" value="ECO:0007669"/>
    <property type="project" value="UniProtKB-KW"/>
</dbReference>
<dbReference type="InterPro" id="IPR008754">
    <property type="entry name" value="Peptidase_M43"/>
</dbReference>
<feature type="compositionally biased region" description="Polar residues" evidence="9">
    <location>
        <begin position="53"/>
        <end position="74"/>
    </location>
</feature>
<keyword evidence="8" id="KW-1015">Disulfide bond</keyword>
<dbReference type="AlphaFoldDB" id="A0A6A6HLH7"/>
<dbReference type="InterPro" id="IPR024079">
    <property type="entry name" value="MetalloPept_cat_dom_sf"/>
</dbReference>
<dbReference type="PANTHER" id="PTHR47466:SF1">
    <property type="entry name" value="METALLOPROTEASE MEP1 (AFU_ORTHOLOGUE AFUA_1G07730)-RELATED"/>
    <property type="match status" value="1"/>
</dbReference>
<dbReference type="OrthoDB" id="536211at2759"/>
<keyword evidence="4" id="KW-0732">Signal</keyword>
<evidence type="ECO:0000256" key="1">
    <source>
        <dbReference type="ARBA" id="ARBA00008721"/>
    </source>
</evidence>
<protein>
    <submittedName>
        <fullName evidence="11">Zincin</fullName>
    </submittedName>
</protein>
<keyword evidence="12" id="KW-1185">Reference proteome</keyword>
<accession>A0A6A6HLH7</accession>
<evidence type="ECO:0000256" key="6">
    <source>
        <dbReference type="ARBA" id="ARBA00022833"/>
    </source>
</evidence>
<evidence type="ECO:0000259" key="10">
    <source>
        <dbReference type="Pfam" id="PF05572"/>
    </source>
</evidence>
<organism evidence="11 12">
    <name type="scientific">Viridothelium virens</name>
    <name type="common">Speckled blister lichen</name>
    <name type="synonym">Trypethelium virens</name>
    <dbReference type="NCBI Taxonomy" id="1048519"/>
    <lineage>
        <taxon>Eukaryota</taxon>
        <taxon>Fungi</taxon>
        <taxon>Dikarya</taxon>
        <taxon>Ascomycota</taxon>
        <taxon>Pezizomycotina</taxon>
        <taxon>Dothideomycetes</taxon>
        <taxon>Dothideomycetes incertae sedis</taxon>
        <taxon>Trypetheliales</taxon>
        <taxon>Trypetheliaceae</taxon>
        <taxon>Viridothelium</taxon>
    </lineage>
</organism>
<feature type="region of interest" description="Disordered" evidence="9">
    <location>
        <begin position="49"/>
        <end position="74"/>
    </location>
</feature>
<feature type="region of interest" description="Disordered" evidence="9">
    <location>
        <begin position="103"/>
        <end position="123"/>
    </location>
</feature>
<keyword evidence="3" id="KW-0479">Metal-binding</keyword>
<evidence type="ECO:0000256" key="4">
    <source>
        <dbReference type="ARBA" id="ARBA00022729"/>
    </source>
</evidence>
<dbReference type="GO" id="GO:0008237">
    <property type="term" value="F:metallopeptidase activity"/>
    <property type="evidence" value="ECO:0007669"/>
    <property type="project" value="UniProtKB-KW"/>
</dbReference>
<dbReference type="Gene3D" id="3.40.390.10">
    <property type="entry name" value="Collagenase (Catalytic Domain)"/>
    <property type="match status" value="1"/>
</dbReference>
<evidence type="ECO:0000256" key="7">
    <source>
        <dbReference type="ARBA" id="ARBA00023049"/>
    </source>
</evidence>
<evidence type="ECO:0000313" key="12">
    <source>
        <dbReference type="Proteomes" id="UP000800092"/>
    </source>
</evidence>
<dbReference type="SUPFAM" id="SSF55486">
    <property type="entry name" value="Metalloproteases ('zincins'), catalytic domain"/>
    <property type="match status" value="1"/>
</dbReference>
<gene>
    <name evidence="11" type="ORF">EV356DRAFT_307498</name>
</gene>
<sequence length="351" mass="37747">MLADFHFAPLSAIAAPSRFPEPSTIMNAKSYATRPRWIENLEHFANIRDRESSQSTSPVNGTAQATSPLNPSSNGTYDHKYKHFDCGTNTSLATDHFISTVSAFHGKNGPKGSPGARKRSELPKRGFSANVDTYFHVVTKTASAGTITQDMANAQASALNTAYQPVGVQFTLKGTSFTANDAWAVGAGQDDTDMKTALRNGSYNALNIYFQTDLDGSVLGTCSLPTNITDPSSYITDGCNVNAGTMPKGQIEGYNQGMTAAHETGHWLGLLHTFEGYSCDGDGDFIDDTPMESESTDGCPTSPVKDSCPNDPGADPIHNFMDYSTDACYTSFSDGQIARIQNMWGTYRNGK</sequence>
<name>A0A6A6HLH7_VIRVR</name>
<feature type="domain" description="Peptidase M43 pregnancy-associated plasma-A" evidence="10">
    <location>
        <begin position="205"/>
        <end position="342"/>
    </location>
</feature>
<evidence type="ECO:0000256" key="2">
    <source>
        <dbReference type="ARBA" id="ARBA00022670"/>
    </source>
</evidence>